<sequence>MKRSSIRVASVPNSHVYVRHISPLMPEETNVIRLPDPLPADGTDEPGVWWPPRMFDPQWIRDHHAEFDVFHIHFGFDDVTPATMIDVISELRSHGKPIVYTLHDLRNPHHPEPGAHEEILDILVPEADEIITLTPGAAERIQGSWNRTATVLPHPHVVPPRWFTRRPTDSPEFTVGVHAKSARANCDPLTVAQALVEIAASYDNMVVQINVHDDIFDRSSHGFDPDLGKALRTLGANRHARLVEHRRFTDDQLWTYLQGLSVSVLPYRFGTHSGWLEACHDLGTKVLAPSCGFYGQQQECFGFDLDENHFDPETLAAALKSAYETPAPAPSWSERLAQRQWLAQQHSAIYSRCLDA</sequence>
<proteinExistence type="predicted"/>
<name>A0A318RMC6_WILLI</name>
<dbReference type="OrthoDB" id="3287135at2"/>
<evidence type="ECO:0000313" key="1">
    <source>
        <dbReference type="EMBL" id="PYE17475.1"/>
    </source>
</evidence>
<keyword evidence="1" id="KW-0808">Transferase</keyword>
<accession>A0A318RMC6</accession>
<protein>
    <submittedName>
        <fullName evidence="1">Glycosyl transferase family 4</fullName>
    </submittedName>
</protein>
<gene>
    <name evidence="1" type="ORF">DFR67_106178</name>
</gene>
<keyword evidence="2" id="KW-1185">Reference proteome</keyword>
<dbReference type="Proteomes" id="UP000247591">
    <property type="component" value="Unassembled WGS sequence"/>
</dbReference>
<reference evidence="1 2" key="1">
    <citation type="submission" date="2018-06" db="EMBL/GenBank/DDBJ databases">
        <title>Genomic Encyclopedia of Type Strains, Phase IV (KMG-IV): sequencing the most valuable type-strain genomes for metagenomic binning, comparative biology and taxonomic classification.</title>
        <authorList>
            <person name="Goeker M."/>
        </authorList>
    </citation>
    <scope>NUCLEOTIDE SEQUENCE [LARGE SCALE GENOMIC DNA]</scope>
    <source>
        <strain evidence="1 2">DSM 45521</strain>
    </source>
</reference>
<dbReference type="Gene3D" id="3.40.50.2000">
    <property type="entry name" value="Glycogen Phosphorylase B"/>
    <property type="match status" value="1"/>
</dbReference>
<evidence type="ECO:0000313" key="2">
    <source>
        <dbReference type="Proteomes" id="UP000247591"/>
    </source>
</evidence>
<dbReference type="EMBL" id="QJSP01000006">
    <property type="protein sequence ID" value="PYE17475.1"/>
    <property type="molecule type" value="Genomic_DNA"/>
</dbReference>
<comment type="caution">
    <text evidence="1">The sequence shown here is derived from an EMBL/GenBank/DDBJ whole genome shotgun (WGS) entry which is preliminary data.</text>
</comment>
<dbReference type="RefSeq" id="WP_110469719.1">
    <property type="nucleotide sequence ID" value="NZ_QJSP01000006.1"/>
</dbReference>
<organism evidence="1 2">
    <name type="scientific">Williamsia limnetica</name>
    <dbReference type="NCBI Taxonomy" id="882452"/>
    <lineage>
        <taxon>Bacteria</taxon>
        <taxon>Bacillati</taxon>
        <taxon>Actinomycetota</taxon>
        <taxon>Actinomycetes</taxon>
        <taxon>Mycobacteriales</taxon>
        <taxon>Nocardiaceae</taxon>
        <taxon>Williamsia</taxon>
    </lineage>
</organism>
<dbReference type="GO" id="GO:0016740">
    <property type="term" value="F:transferase activity"/>
    <property type="evidence" value="ECO:0007669"/>
    <property type="project" value="UniProtKB-KW"/>
</dbReference>
<dbReference type="SUPFAM" id="SSF53756">
    <property type="entry name" value="UDP-Glycosyltransferase/glycogen phosphorylase"/>
    <property type="match status" value="1"/>
</dbReference>
<dbReference type="AlphaFoldDB" id="A0A318RMC6"/>